<dbReference type="KEGG" id="nkf:Nkreftii_000063"/>
<sequence>MLTRSDLSQGAYLRLKTPRLGKPVGLIGAVYALGTDQAGDWYFQLRFLNPPQGTRIRAGSQWSLNLHENDLEHFERIDTWDHVRQLLREPPPPKTPRSEEMKLPAYMRGNADLNQLRLFEDF</sequence>
<reference evidence="1" key="1">
    <citation type="journal article" date="2020" name="ISME J.">
        <title>Enrichment and physiological characterization of a novel comammox Nitrospira indicates ammonium inhibition of complete nitrification.</title>
        <authorList>
            <person name="Sakoula D."/>
            <person name="Koch H."/>
            <person name="Frank J."/>
            <person name="Jetten M.S.M."/>
            <person name="van Kessel M.A.H.J."/>
            <person name="Lucker S."/>
        </authorList>
    </citation>
    <scope>NUCLEOTIDE SEQUENCE [LARGE SCALE GENOMIC DNA]</scope>
    <source>
        <strain evidence="1">Comreactor17</strain>
    </source>
</reference>
<dbReference type="EMBL" id="CP047423">
    <property type="protein sequence ID" value="QPD02289.1"/>
    <property type="molecule type" value="Genomic_DNA"/>
</dbReference>
<organism evidence="1">
    <name type="scientific">Candidatus Nitrospira kreftii</name>
    <dbReference type="NCBI Taxonomy" id="2652173"/>
    <lineage>
        <taxon>Bacteria</taxon>
        <taxon>Pseudomonadati</taxon>
        <taxon>Nitrospirota</taxon>
        <taxon>Nitrospiria</taxon>
        <taxon>Nitrospirales</taxon>
        <taxon>Nitrospiraceae</taxon>
        <taxon>Nitrospira</taxon>
    </lineage>
</organism>
<accession>A0A7S8FAN0</accession>
<dbReference type="AlphaFoldDB" id="A0A7S8FAN0"/>
<protein>
    <submittedName>
        <fullName evidence="1">Uncharacterized protein</fullName>
    </submittedName>
</protein>
<dbReference type="Proteomes" id="UP000593737">
    <property type="component" value="Chromosome"/>
</dbReference>
<evidence type="ECO:0000313" key="1">
    <source>
        <dbReference type="EMBL" id="QPD02289.1"/>
    </source>
</evidence>
<name>A0A7S8FAN0_9BACT</name>
<proteinExistence type="predicted"/>
<gene>
    <name evidence="1" type="ORF">Nkreftii_000063</name>
</gene>